<gene>
    <name evidence="1" type="ORF">BDV96DRAFT_611024</name>
</gene>
<dbReference type="Proteomes" id="UP000799770">
    <property type="component" value="Unassembled WGS sequence"/>
</dbReference>
<organism evidence="1 2">
    <name type="scientific">Lophiotrema nucula</name>
    <dbReference type="NCBI Taxonomy" id="690887"/>
    <lineage>
        <taxon>Eukaryota</taxon>
        <taxon>Fungi</taxon>
        <taxon>Dikarya</taxon>
        <taxon>Ascomycota</taxon>
        <taxon>Pezizomycotina</taxon>
        <taxon>Dothideomycetes</taxon>
        <taxon>Pleosporomycetidae</taxon>
        <taxon>Pleosporales</taxon>
        <taxon>Lophiotremataceae</taxon>
        <taxon>Lophiotrema</taxon>
    </lineage>
</organism>
<protein>
    <submittedName>
        <fullName evidence="1">Polysaccharide export protein</fullName>
    </submittedName>
</protein>
<reference evidence="1" key="1">
    <citation type="journal article" date="2020" name="Stud. Mycol.">
        <title>101 Dothideomycetes genomes: a test case for predicting lifestyles and emergence of pathogens.</title>
        <authorList>
            <person name="Haridas S."/>
            <person name="Albert R."/>
            <person name="Binder M."/>
            <person name="Bloem J."/>
            <person name="Labutti K."/>
            <person name="Salamov A."/>
            <person name="Andreopoulos B."/>
            <person name="Baker S."/>
            <person name="Barry K."/>
            <person name="Bills G."/>
            <person name="Bluhm B."/>
            <person name="Cannon C."/>
            <person name="Castanera R."/>
            <person name="Culley D."/>
            <person name="Daum C."/>
            <person name="Ezra D."/>
            <person name="Gonzalez J."/>
            <person name="Henrissat B."/>
            <person name="Kuo A."/>
            <person name="Liang C."/>
            <person name="Lipzen A."/>
            <person name="Lutzoni F."/>
            <person name="Magnuson J."/>
            <person name="Mondo S."/>
            <person name="Nolan M."/>
            <person name="Ohm R."/>
            <person name="Pangilinan J."/>
            <person name="Park H.-J."/>
            <person name="Ramirez L."/>
            <person name="Alfaro M."/>
            <person name="Sun H."/>
            <person name="Tritt A."/>
            <person name="Yoshinaga Y."/>
            <person name="Zwiers L.-H."/>
            <person name="Turgeon B."/>
            <person name="Goodwin S."/>
            <person name="Spatafora J."/>
            <person name="Crous P."/>
            <person name="Grigoriev I."/>
        </authorList>
    </citation>
    <scope>NUCLEOTIDE SEQUENCE</scope>
    <source>
        <strain evidence="1">CBS 627.86</strain>
    </source>
</reference>
<dbReference type="EMBL" id="ML977317">
    <property type="protein sequence ID" value="KAF2118219.1"/>
    <property type="molecule type" value="Genomic_DNA"/>
</dbReference>
<dbReference type="Pfam" id="PF11735">
    <property type="entry name" value="CAP59_mtransfer"/>
    <property type="match status" value="1"/>
</dbReference>
<accession>A0A6A5ZFF3</accession>
<dbReference type="PANTHER" id="PTHR34144">
    <property type="entry name" value="CHROMOSOME 8, WHOLE GENOME SHOTGUN SEQUENCE"/>
    <property type="match status" value="1"/>
</dbReference>
<dbReference type="PANTHER" id="PTHR34144:SF7">
    <property type="entry name" value="EXPORT PROTEIN (CAP59), PUTATIVE (AFU_ORTHOLOGUE AFUA_7G05020)-RELATED"/>
    <property type="match status" value="1"/>
</dbReference>
<dbReference type="AlphaFoldDB" id="A0A6A5ZFF3"/>
<keyword evidence="2" id="KW-1185">Reference proteome</keyword>
<evidence type="ECO:0000313" key="2">
    <source>
        <dbReference type="Proteomes" id="UP000799770"/>
    </source>
</evidence>
<dbReference type="InterPro" id="IPR021047">
    <property type="entry name" value="Mannosyltransferase_CMT1"/>
</dbReference>
<proteinExistence type="predicted"/>
<dbReference type="OrthoDB" id="262547at2759"/>
<name>A0A6A5ZFF3_9PLEO</name>
<evidence type="ECO:0000313" key="1">
    <source>
        <dbReference type="EMBL" id="KAF2118219.1"/>
    </source>
</evidence>
<sequence>MPCRRTASESVLVVVAIALFLTYDTFDVSFSGRPPYRVPSTSAYSKRERIFIGSIHWNNEAILRSHWNKAVVDLVTFLGPENVFVAVLESGSWDDSKGALRELDAQLAQLDVPRSIVLESTTHADEMSRTPNGTGWVWTSRGRQELRRVPYLANLRNRVMAEMAAESEAKGFRFDKVLWLNDVVFTTEDVLTLLSTYDGEYAAACSLDFSKPPAYYDTFALRDLAGSKTMSPVWPYFFPGASRRALVANEAVPVRSCWNGMVAMDTMPFYATPALKFRGIDDGLAELHLEGSECCIVHADNPLSKVLGVYINPNVRVGYNQRAYDTINAAPLWQSTTERIRAIWKLRLAFVLARLQSTTESMTVNRRLKQWGNPEPGRHCLINEMQVLVDNGWKHL</sequence>